<proteinExistence type="predicted"/>
<organism evidence="8 9">
    <name type="scientific">Wenjunlia vitaminophila</name>
    <name type="common">Streptomyces vitaminophilus</name>
    <dbReference type="NCBI Taxonomy" id="76728"/>
    <lineage>
        <taxon>Bacteria</taxon>
        <taxon>Bacillati</taxon>
        <taxon>Actinomycetota</taxon>
        <taxon>Actinomycetes</taxon>
        <taxon>Kitasatosporales</taxon>
        <taxon>Streptomycetaceae</taxon>
        <taxon>Wenjunlia</taxon>
    </lineage>
</organism>
<evidence type="ECO:0000256" key="5">
    <source>
        <dbReference type="ARBA" id="ARBA00023136"/>
    </source>
</evidence>
<comment type="subcellular location">
    <subcellularLocation>
        <location evidence="1">Cell membrane</location>
        <topology evidence="1">Multi-pass membrane protein</topology>
    </subcellularLocation>
</comment>
<evidence type="ECO:0000256" key="6">
    <source>
        <dbReference type="SAM" id="Phobius"/>
    </source>
</evidence>
<evidence type="ECO:0000256" key="4">
    <source>
        <dbReference type="ARBA" id="ARBA00022989"/>
    </source>
</evidence>
<keyword evidence="2" id="KW-1003">Cell membrane</keyword>
<reference evidence="8 9" key="1">
    <citation type="submission" date="2015-10" db="EMBL/GenBank/DDBJ databases">
        <title>Draft genome sequence of pyrrolomycin-producing Streptomyces vitaminophilus.</title>
        <authorList>
            <person name="Graham D.E."/>
            <person name="Mahan K.M."/>
            <person name="Klingeman D.M."/>
            <person name="Hettich R.L."/>
            <person name="Parry R.J."/>
        </authorList>
    </citation>
    <scope>NUCLEOTIDE SEQUENCE [LARGE SCALE GENOMIC DNA]</scope>
    <source>
        <strain evidence="8 9">ATCC 31673</strain>
    </source>
</reference>
<keyword evidence="9" id="KW-1185">Reference proteome</keyword>
<dbReference type="STRING" id="76728.AQ490_20845"/>
<dbReference type="GO" id="GO:0005886">
    <property type="term" value="C:plasma membrane"/>
    <property type="evidence" value="ECO:0007669"/>
    <property type="project" value="UniProtKB-SubCell"/>
</dbReference>
<dbReference type="PANTHER" id="PTHR40077:SF1">
    <property type="entry name" value="MEMBRANE PROTEIN"/>
    <property type="match status" value="1"/>
</dbReference>
<evidence type="ECO:0000313" key="8">
    <source>
        <dbReference type="EMBL" id="KRV49505.1"/>
    </source>
</evidence>
<accession>A0A0T6LU88</accession>
<dbReference type="NCBIfam" id="TIGR03954">
    <property type="entry name" value="integ_memb_HG"/>
    <property type="match status" value="1"/>
</dbReference>
<evidence type="ECO:0000256" key="3">
    <source>
        <dbReference type="ARBA" id="ARBA00022692"/>
    </source>
</evidence>
<comment type="caution">
    <text evidence="8">The sequence shown here is derived from an EMBL/GenBank/DDBJ whole genome shotgun (WGS) entry which is preliminary data.</text>
</comment>
<evidence type="ECO:0000256" key="1">
    <source>
        <dbReference type="ARBA" id="ARBA00004651"/>
    </source>
</evidence>
<name>A0A0T6LU88_WENVI</name>
<dbReference type="Pfam" id="PF12823">
    <property type="entry name" value="DUF3817"/>
    <property type="match status" value="1"/>
</dbReference>
<dbReference type="PANTHER" id="PTHR40077">
    <property type="entry name" value="MEMBRANE PROTEIN-RELATED"/>
    <property type="match status" value="1"/>
</dbReference>
<dbReference type="Proteomes" id="UP000050867">
    <property type="component" value="Unassembled WGS sequence"/>
</dbReference>
<feature type="transmembrane region" description="Helical" evidence="6">
    <location>
        <begin position="12"/>
        <end position="32"/>
    </location>
</feature>
<feature type="transmembrane region" description="Helical" evidence="6">
    <location>
        <begin position="44"/>
        <end position="66"/>
    </location>
</feature>
<dbReference type="AlphaFoldDB" id="A0A0T6LU88"/>
<sequence length="113" mass="12263">MDTTRADLFRLRVISAAEATSFLLLLGFGSVLKRATDGDVDLVLPLGLLHGALFVAFLALWVVAWYRVRWTVGRAALYLISSVVPFAGFFAERKLKGEQERLSTAPAPAPASA</sequence>
<dbReference type="EMBL" id="LLZU01000012">
    <property type="protein sequence ID" value="KRV49505.1"/>
    <property type="molecule type" value="Genomic_DNA"/>
</dbReference>
<keyword evidence="3 6" id="KW-0812">Transmembrane</keyword>
<gene>
    <name evidence="8" type="ORF">AQ490_20845</name>
</gene>
<protein>
    <recommendedName>
        <fullName evidence="7">DUF3817 domain-containing protein</fullName>
    </recommendedName>
</protein>
<evidence type="ECO:0000256" key="2">
    <source>
        <dbReference type="ARBA" id="ARBA00022475"/>
    </source>
</evidence>
<keyword evidence="5 6" id="KW-0472">Membrane</keyword>
<evidence type="ECO:0000313" key="9">
    <source>
        <dbReference type="Proteomes" id="UP000050867"/>
    </source>
</evidence>
<dbReference type="InterPro" id="IPR023845">
    <property type="entry name" value="DUF3817_TM"/>
</dbReference>
<evidence type="ECO:0000259" key="7">
    <source>
        <dbReference type="Pfam" id="PF12823"/>
    </source>
</evidence>
<feature type="domain" description="DUF3817" evidence="7">
    <location>
        <begin position="10"/>
        <end position="96"/>
    </location>
</feature>
<keyword evidence="4 6" id="KW-1133">Transmembrane helix</keyword>
<dbReference type="eggNOG" id="ENOG5033CDS">
    <property type="taxonomic scope" value="Bacteria"/>
</dbReference>